<evidence type="ECO:0000313" key="1">
    <source>
        <dbReference type="EMBL" id="KAK8573013.1"/>
    </source>
</evidence>
<dbReference type="Proteomes" id="UP001472677">
    <property type="component" value="Unassembled WGS sequence"/>
</dbReference>
<accession>A0ABR2F7K8</accession>
<dbReference type="Gene3D" id="3.10.10.10">
    <property type="entry name" value="HIV Type 1 Reverse Transcriptase, subunit A, domain 1"/>
    <property type="match status" value="1"/>
</dbReference>
<proteinExistence type="predicted"/>
<keyword evidence="2" id="KW-1185">Reference proteome</keyword>
<protein>
    <recommendedName>
        <fullName evidence="3">Glycosyltransferase</fullName>
    </recommendedName>
</protein>
<organism evidence="1 2">
    <name type="scientific">Hibiscus sabdariffa</name>
    <name type="common">roselle</name>
    <dbReference type="NCBI Taxonomy" id="183260"/>
    <lineage>
        <taxon>Eukaryota</taxon>
        <taxon>Viridiplantae</taxon>
        <taxon>Streptophyta</taxon>
        <taxon>Embryophyta</taxon>
        <taxon>Tracheophyta</taxon>
        <taxon>Spermatophyta</taxon>
        <taxon>Magnoliopsida</taxon>
        <taxon>eudicotyledons</taxon>
        <taxon>Gunneridae</taxon>
        <taxon>Pentapetalae</taxon>
        <taxon>rosids</taxon>
        <taxon>malvids</taxon>
        <taxon>Malvales</taxon>
        <taxon>Malvaceae</taxon>
        <taxon>Malvoideae</taxon>
        <taxon>Hibiscus</taxon>
    </lineage>
</organism>
<gene>
    <name evidence="1" type="ORF">V6N12_029052</name>
</gene>
<dbReference type="EMBL" id="JBBPBM010000008">
    <property type="protein sequence ID" value="KAK8573013.1"/>
    <property type="molecule type" value="Genomic_DNA"/>
</dbReference>
<dbReference type="SUPFAM" id="SSF56672">
    <property type="entry name" value="DNA/RNA polymerases"/>
    <property type="match status" value="1"/>
</dbReference>
<comment type="caution">
    <text evidence="1">The sequence shown here is derived from an EMBL/GenBank/DDBJ whole genome shotgun (WGS) entry which is preliminary data.</text>
</comment>
<name>A0ABR2F7K8_9ROSI</name>
<evidence type="ECO:0008006" key="3">
    <source>
        <dbReference type="Google" id="ProtNLM"/>
    </source>
</evidence>
<sequence length="172" mass="19941">MKIKDEKDIEILRQLKGKSTFLTDSSVVAKAVAENVDDQGYEETHPRRLELPVFSGDNPCDWLHRAEQYFHFTNIGYKDNFEAAMCLDGIVSDLQRSLVEFKSLFEDPTWLPLSRSHNHTLQHKEGSQLPNIRSYCYPHYWKNETEHIVKEMMARGTIKSNTSPISSLVFHV</sequence>
<evidence type="ECO:0000313" key="2">
    <source>
        <dbReference type="Proteomes" id="UP001472677"/>
    </source>
</evidence>
<dbReference type="InterPro" id="IPR043502">
    <property type="entry name" value="DNA/RNA_pol_sf"/>
</dbReference>
<reference evidence="1 2" key="1">
    <citation type="journal article" date="2024" name="G3 (Bethesda)">
        <title>Genome assembly of Hibiscus sabdariffa L. provides insights into metabolisms of medicinal natural products.</title>
        <authorList>
            <person name="Kim T."/>
        </authorList>
    </citation>
    <scope>NUCLEOTIDE SEQUENCE [LARGE SCALE GENOMIC DNA]</scope>
    <source>
        <strain evidence="1">TK-2024</strain>
        <tissue evidence="1">Old leaves</tissue>
    </source>
</reference>